<dbReference type="Pfam" id="PF00884">
    <property type="entry name" value="Sulfatase"/>
    <property type="match status" value="1"/>
</dbReference>
<protein>
    <recommendedName>
        <fullName evidence="7">Sulfatase N-terminal domain-containing protein</fullName>
    </recommendedName>
</protein>
<keyword evidence="9" id="KW-1185">Reference proteome</keyword>
<dbReference type="AlphaFoldDB" id="A0A1X7UNX1"/>
<dbReference type="Proteomes" id="UP000007879">
    <property type="component" value="Unassembled WGS sequence"/>
</dbReference>
<evidence type="ECO:0000256" key="4">
    <source>
        <dbReference type="ARBA" id="ARBA00022837"/>
    </source>
</evidence>
<dbReference type="InParanoid" id="A0A1X7UNX1"/>
<dbReference type="KEGG" id="aqu:100636537"/>
<evidence type="ECO:0000256" key="5">
    <source>
        <dbReference type="ARBA" id="ARBA00023180"/>
    </source>
</evidence>
<feature type="chain" id="PRO_5010866594" description="Sulfatase N-terminal domain-containing protein" evidence="6">
    <location>
        <begin position="18"/>
        <end position="507"/>
    </location>
</feature>
<dbReference type="PANTHER" id="PTHR10342">
    <property type="entry name" value="ARYLSULFATASE"/>
    <property type="match status" value="1"/>
</dbReference>
<accession>A0A1X7UNX1</accession>
<evidence type="ECO:0000313" key="9">
    <source>
        <dbReference type="Proteomes" id="UP000007879"/>
    </source>
</evidence>
<comment type="cofactor">
    <cofactor evidence="1">
        <name>Ca(2+)</name>
        <dbReference type="ChEBI" id="CHEBI:29108"/>
    </cofactor>
</comment>
<sequence length="507" mass="55884">MFAVTLALLSMIGLVAGQPVTLKPHIVMMLVDDWGWANVGYHRNPPTREVVTPNIDDLVKQGLELNQHYAYRCCSPSRSSLISGRLPIHVSDQNIAPTNYNPNDPISGFSAIPRNMTGIAEKMKEAGYATHQVGKWDAGMATPDHTPKGRGFDTSFGYFHHYNDYYTEVVDSCNGTGVVDLWNTDQPAHGINGTGPDKYEEALFRERLLDIVSKHDPSTPLFLYYAPHIVHTPLQVPDEYLNKFSFIDDKDRMYYHAMVNYLDDVVGDLVSALKKKGMWDNLLYVTSSDNGGPVYPFGGANNYPLKGGKLSDWQGGIRVNAFVSGGHLPEKMRGQKTDGYIHLADWYGTFCAIAGVDPTDEKAAKAKLPPVDSYNMWPLISGQTDVSPRTDIPASIQALISGDFKILVGDIGQAGWTGPQYPNKTNPAGGILATEKCGDSGCLYNIKDDPEERKNLASSMPDKLKEMQEKSKKYLATYFNPDRGHASPLACQAAVNKYGGFWGPFVD</sequence>
<evidence type="ECO:0000256" key="3">
    <source>
        <dbReference type="ARBA" id="ARBA00022723"/>
    </source>
</evidence>
<evidence type="ECO:0000256" key="2">
    <source>
        <dbReference type="ARBA" id="ARBA00008779"/>
    </source>
</evidence>
<dbReference type="SUPFAM" id="SSF53649">
    <property type="entry name" value="Alkaline phosphatase-like"/>
    <property type="match status" value="1"/>
</dbReference>
<evidence type="ECO:0000256" key="1">
    <source>
        <dbReference type="ARBA" id="ARBA00001913"/>
    </source>
</evidence>
<reference evidence="8" key="2">
    <citation type="submission" date="2017-05" db="UniProtKB">
        <authorList>
            <consortium name="EnsemblMetazoa"/>
        </authorList>
    </citation>
    <scope>IDENTIFICATION</scope>
</reference>
<dbReference type="Gene3D" id="3.30.1120.10">
    <property type="match status" value="1"/>
</dbReference>
<keyword evidence="6" id="KW-0732">Signal</keyword>
<dbReference type="Gene3D" id="3.40.720.10">
    <property type="entry name" value="Alkaline Phosphatase, subunit A"/>
    <property type="match status" value="1"/>
</dbReference>
<dbReference type="CDD" id="cd16029">
    <property type="entry name" value="4-S"/>
    <property type="match status" value="1"/>
</dbReference>
<gene>
    <name evidence="8" type="primary">100636537</name>
</gene>
<dbReference type="OMA" id="WYGSPHE"/>
<dbReference type="STRING" id="400682.A0A1X7UNX1"/>
<dbReference type="EnsemblMetazoa" id="Aqu2.1.29214_001">
    <property type="protein sequence ID" value="Aqu2.1.29214_001"/>
    <property type="gene ID" value="Aqu2.1.29214"/>
</dbReference>
<evidence type="ECO:0000259" key="7">
    <source>
        <dbReference type="Pfam" id="PF00884"/>
    </source>
</evidence>
<reference evidence="9" key="1">
    <citation type="journal article" date="2010" name="Nature">
        <title>The Amphimedon queenslandica genome and the evolution of animal complexity.</title>
        <authorList>
            <person name="Srivastava M."/>
            <person name="Simakov O."/>
            <person name="Chapman J."/>
            <person name="Fahey B."/>
            <person name="Gauthier M.E."/>
            <person name="Mitros T."/>
            <person name="Richards G.S."/>
            <person name="Conaco C."/>
            <person name="Dacre M."/>
            <person name="Hellsten U."/>
            <person name="Larroux C."/>
            <person name="Putnam N.H."/>
            <person name="Stanke M."/>
            <person name="Adamska M."/>
            <person name="Darling A."/>
            <person name="Degnan S.M."/>
            <person name="Oakley T.H."/>
            <person name="Plachetzki D.C."/>
            <person name="Zhai Y."/>
            <person name="Adamski M."/>
            <person name="Calcino A."/>
            <person name="Cummins S.F."/>
            <person name="Goodstein D.M."/>
            <person name="Harris C."/>
            <person name="Jackson D.J."/>
            <person name="Leys S.P."/>
            <person name="Shu S."/>
            <person name="Woodcroft B.J."/>
            <person name="Vervoort M."/>
            <person name="Kosik K.S."/>
            <person name="Manning G."/>
            <person name="Degnan B.M."/>
            <person name="Rokhsar D.S."/>
        </authorList>
    </citation>
    <scope>NUCLEOTIDE SEQUENCE [LARGE SCALE GENOMIC DNA]</scope>
</reference>
<feature type="signal peptide" evidence="6">
    <location>
        <begin position="1"/>
        <end position="17"/>
    </location>
</feature>
<keyword evidence="3" id="KW-0479">Metal-binding</keyword>
<dbReference type="GO" id="GO:0046872">
    <property type="term" value="F:metal ion binding"/>
    <property type="evidence" value="ECO:0007669"/>
    <property type="project" value="UniProtKB-KW"/>
</dbReference>
<dbReference type="InterPro" id="IPR017850">
    <property type="entry name" value="Alkaline_phosphatase_core_sf"/>
</dbReference>
<dbReference type="eggNOG" id="KOG3867">
    <property type="taxonomic scope" value="Eukaryota"/>
</dbReference>
<dbReference type="GO" id="GO:0008484">
    <property type="term" value="F:sulfuric ester hydrolase activity"/>
    <property type="evidence" value="ECO:0007669"/>
    <property type="project" value="InterPro"/>
</dbReference>
<evidence type="ECO:0000256" key="6">
    <source>
        <dbReference type="SAM" id="SignalP"/>
    </source>
</evidence>
<dbReference type="PANTHER" id="PTHR10342:SF274">
    <property type="entry name" value="ARYLSULFATASE B"/>
    <property type="match status" value="1"/>
</dbReference>
<dbReference type="OrthoDB" id="103349at2759"/>
<organism evidence="8">
    <name type="scientific">Amphimedon queenslandica</name>
    <name type="common">Sponge</name>
    <dbReference type="NCBI Taxonomy" id="400682"/>
    <lineage>
        <taxon>Eukaryota</taxon>
        <taxon>Metazoa</taxon>
        <taxon>Porifera</taxon>
        <taxon>Demospongiae</taxon>
        <taxon>Heteroscleromorpha</taxon>
        <taxon>Haplosclerida</taxon>
        <taxon>Niphatidae</taxon>
        <taxon>Amphimedon</taxon>
    </lineage>
</organism>
<evidence type="ECO:0000313" key="8">
    <source>
        <dbReference type="EnsemblMetazoa" id="Aqu2.1.29214_001"/>
    </source>
</evidence>
<keyword evidence="4" id="KW-0106">Calcium</keyword>
<dbReference type="EnsemblMetazoa" id="XM_003387210.2">
    <property type="protein sequence ID" value="XP_003387258.1"/>
    <property type="gene ID" value="LOC100636537"/>
</dbReference>
<name>A0A1X7UNX1_AMPQE</name>
<keyword evidence="5" id="KW-0325">Glycoprotein</keyword>
<proteinExistence type="inferred from homology"/>
<comment type="similarity">
    <text evidence="2">Belongs to the sulfatase family.</text>
</comment>
<dbReference type="InterPro" id="IPR047115">
    <property type="entry name" value="ARSB"/>
</dbReference>
<feature type="domain" description="Sulfatase N-terminal" evidence="7">
    <location>
        <begin position="24"/>
        <end position="356"/>
    </location>
</feature>
<dbReference type="InterPro" id="IPR000917">
    <property type="entry name" value="Sulfatase_N"/>
</dbReference>